<evidence type="ECO:0000313" key="3">
    <source>
        <dbReference type="EMBL" id="MFF5296316.1"/>
    </source>
</evidence>
<feature type="compositionally biased region" description="Basic and acidic residues" evidence="1">
    <location>
        <begin position="165"/>
        <end position="178"/>
    </location>
</feature>
<organism evidence="3 4">
    <name type="scientific">Paractinoplanes globisporus</name>
    <dbReference type="NCBI Taxonomy" id="113565"/>
    <lineage>
        <taxon>Bacteria</taxon>
        <taxon>Bacillati</taxon>
        <taxon>Actinomycetota</taxon>
        <taxon>Actinomycetes</taxon>
        <taxon>Micromonosporales</taxon>
        <taxon>Micromonosporaceae</taxon>
        <taxon>Paractinoplanes</taxon>
    </lineage>
</organism>
<dbReference type="EMBL" id="JBIAZU010000008">
    <property type="protein sequence ID" value="MFF5296316.1"/>
    <property type="molecule type" value="Genomic_DNA"/>
</dbReference>
<keyword evidence="4" id="KW-1185">Reference proteome</keyword>
<gene>
    <name evidence="3" type="ORF">ACFY35_43350</name>
</gene>
<proteinExistence type="predicted"/>
<name>A0ABW6WTY5_9ACTN</name>
<feature type="compositionally biased region" description="Pro residues" evidence="1">
    <location>
        <begin position="126"/>
        <end position="139"/>
    </location>
</feature>
<keyword evidence="2" id="KW-0812">Transmembrane</keyword>
<protein>
    <submittedName>
        <fullName evidence="3">Uncharacterized protein</fullName>
    </submittedName>
</protein>
<comment type="caution">
    <text evidence="3">The sequence shown here is derived from an EMBL/GenBank/DDBJ whole genome shotgun (WGS) entry which is preliminary data.</text>
</comment>
<keyword evidence="2" id="KW-1133">Transmembrane helix</keyword>
<reference evidence="3 4" key="1">
    <citation type="submission" date="2024-10" db="EMBL/GenBank/DDBJ databases">
        <title>The Natural Products Discovery Center: Release of the First 8490 Sequenced Strains for Exploring Actinobacteria Biosynthetic Diversity.</title>
        <authorList>
            <person name="Kalkreuter E."/>
            <person name="Kautsar S.A."/>
            <person name="Yang D."/>
            <person name="Bader C.D."/>
            <person name="Teijaro C.N."/>
            <person name="Fluegel L."/>
            <person name="Davis C.M."/>
            <person name="Simpson J.R."/>
            <person name="Lauterbach L."/>
            <person name="Steele A.D."/>
            <person name="Gui C."/>
            <person name="Meng S."/>
            <person name="Li G."/>
            <person name="Viehrig K."/>
            <person name="Ye F."/>
            <person name="Su P."/>
            <person name="Kiefer A.F."/>
            <person name="Nichols A."/>
            <person name="Cepeda A.J."/>
            <person name="Yan W."/>
            <person name="Fan B."/>
            <person name="Jiang Y."/>
            <person name="Adhikari A."/>
            <person name="Zheng C.-J."/>
            <person name="Schuster L."/>
            <person name="Cowan T.M."/>
            <person name="Smanski M.J."/>
            <person name="Chevrette M.G."/>
            <person name="De Carvalho L.P.S."/>
            <person name="Shen B."/>
        </authorList>
    </citation>
    <scope>NUCLEOTIDE SEQUENCE [LARGE SCALE GENOMIC DNA]</scope>
    <source>
        <strain evidence="3 4">NPDC000087</strain>
    </source>
</reference>
<dbReference type="Proteomes" id="UP001602245">
    <property type="component" value="Unassembled WGS sequence"/>
</dbReference>
<feature type="compositionally biased region" description="Low complexity" evidence="1">
    <location>
        <begin position="83"/>
        <end position="103"/>
    </location>
</feature>
<feature type="transmembrane region" description="Helical" evidence="2">
    <location>
        <begin position="30"/>
        <end position="52"/>
    </location>
</feature>
<accession>A0ABW6WTY5</accession>
<sequence>MSARSEEPSWRLPDQAEAGPERRRVKPVHALVASLVALALLCCGGAAALGAFTGGGGKQPGAAAGTSQPSASPETGISDATEKATPAIKKATTAAKPRATSSRPKPKPTTRKPTPATPAPTTRTPSPAPTPTTTAPPGPIVRAGAFCAPEGAIGYTAKGKKMRCTRRDGEARARWRAA</sequence>
<evidence type="ECO:0000256" key="1">
    <source>
        <dbReference type="SAM" id="MobiDB-lite"/>
    </source>
</evidence>
<feature type="region of interest" description="Disordered" evidence="1">
    <location>
        <begin position="159"/>
        <end position="178"/>
    </location>
</feature>
<evidence type="ECO:0000256" key="2">
    <source>
        <dbReference type="SAM" id="Phobius"/>
    </source>
</evidence>
<dbReference type="RefSeq" id="WP_020517090.1">
    <property type="nucleotide sequence ID" value="NZ_JBIAZU010000008.1"/>
</dbReference>
<feature type="region of interest" description="Disordered" evidence="1">
    <location>
        <begin position="49"/>
        <end position="143"/>
    </location>
</feature>
<keyword evidence="2" id="KW-0472">Membrane</keyword>
<feature type="region of interest" description="Disordered" evidence="1">
    <location>
        <begin position="1"/>
        <end position="25"/>
    </location>
</feature>
<feature type="compositionally biased region" description="Polar residues" evidence="1">
    <location>
        <begin position="66"/>
        <end position="75"/>
    </location>
</feature>
<feature type="compositionally biased region" description="Low complexity" evidence="1">
    <location>
        <begin position="111"/>
        <end position="125"/>
    </location>
</feature>
<evidence type="ECO:0000313" key="4">
    <source>
        <dbReference type="Proteomes" id="UP001602245"/>
    </source>
</evidence>